<dbReference type="Proteomes" id="UP000054270">
    <property type="component" value="Unassembled WGS sequence"/>
</dbReference>
<dbReference type="AlphaFoldDB" id="A0A0D2KG60"/>
<feature type="compositionally biased region" description="Low complexity" evidence="1">
    <location>
        <begin position="95"/>
        <end position="106"/>
    </location>
</feature>
<name>A0A0D2KG60_HYPSF</name>
<evidence type="ECO:0000313" key="4">
    <source>
        <dbReference type="Proteomes" id="UP000054270"/>
    </source>
</evidence>
<organism evidence="3 4">
    <name type="scientific">Hypholoma sublateritium (strain FD-334 SS-4)</name>
    <dbReference type="NCBI Taxonomy" id="945553"/>
    <lineage>
        <taxon>Eukaryota</taxon>
        <taxon>Fungi</taxon>
        <taxon>Dikarya</taxon>
        <taxon>Basidiomycota</taxon>
        <taxon>Agaricomycotina</taxon>
        <taxon>Agaricomycetes</taxon>
        <taxon>Agaricomycetidae</taxon>
        <taxon>Agaricales</taxon>
        <taxon>Agaricineae</taxon>
        <taxon>Strophariaceae</taxon>
        <taxon>Hypholoma</taxon>
    </lineage>
</organism>
<keyword evidence="4" id="KW-1185">Reference proteome</keyword>
<protein>
    <recommendedName>
        <fullName evidence="5">FMR1-interacting protein 1 conserved domain-containing protein</fullName>
    </recommendedName>
</protein>
<feature type="region of interest" description="Disordered" evidence="1">
    <location>
        <begin position="41"/>
        <end position="106"/>
    </location>
</feature>
<proteinExistence type="predicted"/>
<reference evidence="4" key="1">
    <citation type="submission" date="2014-04" db="EMBL/GenBank/DDBJ databases">
        <title>Evolutionary Origins and Diversification of the Mycorrhizal Mutualists.</title>
        <authorList>
            <consortium name="DOE Joint Genome Institute"/>
            <consortium name="Mycorrhizal Genomics Consortium"/>
            <person name="Kohler A."/>
            <person name="Kuo A."/>
            <person name="Nagy L.G."/>
            <person name="Floudas D."/>
            <person name="Copeland A."/>
            <person name="Barry K.W."/>
            <person name="Cichocki N."/>
            <person name="Veneault-Fourrey C."/>
            <person name="LaButti K."/>
            <person name="Lindquist E.A."/>
            <person name="Lipzen A."/>
            <person name="Lundell T."/>
            <person name="Morin E."/>
            <person name="Murat C."/>
            <person name="Riley R."/>
            <person name="Ohm R."/>
            <person name="Sun H."/>
            <person name="Tunlid A."/>
            <person name="Henrissat B."/>
            <person name="Grigoriev I.V."/>
            <person name="Hibbett D.S."/>
            <person name="Martin F."/>
        </authorList>
    </citation>
    <scope>NUCLEOTIDE SEQUENCE [LARGE SCALE GENOMIC DNA]</scope>
    <source>
        <strain evidence="4">FD-334 SS-4</strain>
    </source>
</reference>
<feature type="chain" id="PRO_5002245672" description="FMR1-interacting protein 1 conserved domain-containing protein" evidence="2">
    <location>
        <begin position="24"/>
        <end position="228"/>
    </location>
</feature>
<feature type="signal peptide" evidence="2">
    <location>
        <begin position="1"/>
        <end position="23"/>
    </location>
</feature>
<gene>
    <name evidence="3" type="ORF">HYPSUDRAFT_209480</name>
</gene>
<feature type="compositionally biased region" description="Low complexity" evidence="1">
    <location>
        <begin position="170"/>
        <end position="184"/>
    </location>
</feature>
<evidence type="ECO:0008006" key="5">
    <source>
        <dbReference type="Google" id="ProtNLM"/>
    </source>
</evidence>
<feature type="compositionally biased region" description="Low complexity" evidence="1">
    <location>
        <begin position="69"/>
        <end position="88"/>
    </location>
</feature>
<keyword evidence="2" id="KW-0732">Signal</keyword>
<feature type="region of interest" description="Disordered" evidence="1">
    <location>
        <begin position="164"/>
        <end position="213"/>
    </location>
</feature>
<evidence type="ECO:0000256" key="1">
    <source>
        <dbReference type="SAM" id="MobiDB-lite"/>
    </source>
</evidence>
<evidence type="ECO:0000256" key="2">
    <source>
        <dbReference type="SAM" id="SignalP"/>
    </source>
</evidence>
<dbReference type="EMBL" id="KN817735">
    <property type="protein sequence ID" value="KJA13507.1"/>
    <property type="molecule type" value="Genomic_DNA"/>
</dbReference>
<evidence type="ECO:0000313" key="3">
    <source>
        <dbReference type="EMBL" id="KJA13507.1"/>
    </source>
</evidence>
<feature type="compositionally biased region" description="Basic residues" evidence="1">
    <location>
        <begin position="48"/>
        <end position="68"/>
    </location>
</feature>
<sequence length="228" mass="24761">MVQIKISAPLVLAVAAVLHSTLALPQYRPTGAVLEAREPVRLRPGEPHHHKQLHKKYSHHRKYHHRKAATAAHSSAASAASGAPSAGADLPTDPSAAGGSSGAALNSAPTADAAAVSPSAGGAAEAAPLAARELYVREPLKMEHVKNWVNKKLHRKRYEQNHNRHHVMRQHQPQQPHQDQTEQQMHADDTAEAMRAGNPSANGGEAPTMSAREYYEHLMKRELHDDLD</sequence>
<accession>A0A0D2KG60</accession>